<accession>A0A5J5EE25</accession>
<dbReference type="Proteomes" id="UP000326924">
    <property type="component" value="Unassembled WGS sequence"/>
</dbReference>
<evidence type="ECO:0000313" key="4">
    <source>
        <dbReference type="Proteomes" id="UP000326924"/>
    </source>
</evidence>
<evidence type="ECO:0000256" key="2">
    <source>
        <dbReference type="SAM" id="SignalP"/>
    </source>
</evidence>
<keyword evidence="4" id="KW-1185">Reference proteome</keyword>
<name>A0A5J5EE25_9PEZI</name>
<feature type="transmembrane region" description="Helical" evidence="1">
    <location>
        <begin position="103"/>
        <end position="118"/>
    </location>
</feature>
<feature type="chain" id="PRO_5023879218" evidence="2">
    <location>
        <begin position="20"/>
        <end position="170"/>
    </location>
</feature>
<protein>
    <submittedName>
        <fullName evidence="3">Uncharacterized protein</fullName>
    </submittedName>
</protein>
<dbReference type="AlphaFoldDB" id="A0A5J5EE25"/>
<proteinExistence type="predicted"/>
<comment type="caution">
    <text evidence="3">The sequence shown here is derived from an EMBL/GenBank/DDBJ whole genome shotgun (WGS) entry which is preliminary data.</text>
</comment>
<keyword evidence="2" id="KW-0732">Signal</keyword>
<dbReference type="InParanoid" id="A0A5J5EE25"/>
<feature type="signal peptide" evidence="2">
    <location>
        <begin position="1"/>
        <end position="19"/>
    </location>
</feature>
<feature type="transmembrane region" description="Helical" evidence="1">
    <location>
        <begin position="71"/>
        <end position="91"/>
    </location>
</feature>
<organism evidence="3 4">
    <name type="scientific">Sphaerosporella brunnea</name>
    <dbReference type="NCBI Taxonomy" id="1250544"/>
    <lineage>
        <taxon>Eukaryota</taxon>
        <taxon>Fungi</taxon>
        <taxon>Dikarya</taxon>
        <taxon>Ascomycota</taxon>
        <taxon>Pezizomycotina</taxon>
        <taxon>Pezizomycetes</taxon>
        <taxon>Pezizales</taxon>
        <taxon>Pyronemataceae</taxon>
        <taxon>Sphaerosporella</taxon>
    </lineage>
</organism>
<gene>
    <name evidence="3" type="ORF">FN846DRAFT_913870</name>
</gene>
<keyword evidence="1" id="KW-1133">Transmembrane helix</keyword>
<reference evidence="3 4" key="1">
    <citation type="submission" date="2019-09" db="EMBL/GenBank/DDBJ databases">
        <title>Draft genome of the ectomycorrhizal ascomycete Sphaerosporella brunnea.</title>
        <authorList>
            <consortium name="DOE Joint Genome Institute"/>
            <person name="Benucci G.M."/>
            <person name="Marozzi G."/>
            <person name="Antonielli L."/>
            <person name="Sanchez S."/>
            <person name="Marco P."/>
            <person name="Wang X."/>
            <person name="Falini L.B."/>
            <person name="Barry K."/>
            <person name="Haridas S."/>
            <person name="Lipzen A."/>
            <person name="Labutti K."/>
            <person name="Grigoriev I.V."/>
            <person name="Murat C."/>
            <person name="Martin F."/>
            <person name="Albertini E."/>
            <person name="Donnini D."/>
            <person name="Bonito G."/>
        </authorList>
    </citation>
    <scope>NUCLEOTIDE SEQUENCE [LARGE SCALE GENOMIC DNA]</scope>
    <source>
        <strain evidence="3 4">Sb_GMNB300</strain>
    </source>
</reference>
<keyword evidence="1" id="KW-0812">Transmembrane</keyword>
<sequence>MASIAFASTFFLSLSMVLASRNPVSNLFGRAIQTSLRPTARTLLHTLEGMAENVDVAVKRYIFTFDNMVERLIACSYLLVLLITLIVAAFVKKPTLAHWPGRVWWLCYSLVCAGIGLVTNRPEFAAVGLTLALFFELMARAENGNGDGNGNGDAKTGDAAAAVRRASASF</sequence>
<dbReference type="EMBL" id="VXIS01000423">
    <property type="protein sequence ID" value="KAA8893590.1"/>
    <property type="molecule type" value="Genomic_DNA"/>
</dbReference>
<evidence type="ECO:0000313" key="3">
    <source>
        <dbReference type="EMBL" id="KAA8893590.1"/>
    </source>
</evidence>
<keyword evidence="1" id="KW-0472">Membrane</keyword>
<evidence type="ECO:0000256" key="1">
    <source>
        <dbReference type="SAM" id="Phobius"/>
    </source>
</evidence>